<gene>
    <name evidence="1" type="ORF">ACJDU8_05105</name>
</gene>
<comment type="caution">
    <text evidence="1">The sequence shown here is derived from an EMBL/GenBank/DDBJ whole genome shotgun (WGS) entry which is preliminary data.</text>
</comment>
<dbReference type="Proteomes" id="UP001623660">
    <property type="component" value="Unassembled WGS sequence"/>
</dbReference>
<evidence type="ECO:0000313" key="1">
    <source>
        <dbReference type="EMBL" id="MFL0194955.1"/>
    </source>
</evidence>
<protein>
    <submittedName>
        <fullName evidence="1">Uncharacterized protein</fullName>
    </submittedName>
</protein>
<accession>A0ABW8SJE4</accession>
<organism evidence="1 2">
    <name type="scientific">Candidatus Clostridium eludens</name>
    <dbReference type="NCBI Taxonomy" id="3381663"/>
    <lineage>
        <taxon>Bacteria</taxon>
        <taxon>Bacillati</taxon>
        <taxon>Bacillota</taxon>
        <taxon>Clostridia</taxon>
        <taxon>Eubacteriales</taxon>
        <taxon>Clostridiaceae</taxon>
        <taxon>Clostridium</taxon>
    </lineage>
</organism>
<dbReference type="RefSeq" id="WP_406791072.1">
    <property type="nucleotide sequence ID" value="NZ_JBJHZX010000005.1"/>
</dbReference>
<evidence type="ECO:0000313" key="2">
    <source>
        <dbReference type="Proteomes" id="UP001623660"/>
    </source>
</evidence>
<reference evidence="1 2" key="1">
    <citation type="submission" date="2024-11" db="EMBL/GenBank/DDBJ databases">
        <authorList>
            <person name="Heng Y.C."/>
            <person name="Lim A.C.H."/>
            <person name="Lee J.K.Y."/>
            <person name="Kittelmann S."/>
        </authorList>
    </citation>
    <scope>NUCLEOTIDE SEQUENCE [LARGE SCALE GENOMIC DNA]</scope>
    <source>
        <strain evidence="1 2">WILCCON 0269</strain>
    </source>
</reference>
<sequence length="43" mass="5209">MDEKIRDIEKSKDKITILKRIKSKRRESFSFLFDMIDTLFTGK</sequence>
<dbReference type="EMBL" id="JBJHZX010000005">
    <property type="protein sequence ID" value="MFL0194955.1"/>
    <property type="molecule type" value="Genomic_DNA"/>
</dbReference>
<proteinExistence type="predicted"/>
<keyword evidence="2" id="KW-1185">Reference proteome</keyword>
<name>A0ABW8SJE4_9CLOT</name>